<evidence type="ECO:0000256" key="1">
    <source>
        <dbReference type="ARBA" id="ARBA00001974"/>
    </source>
</evidence>
<gene>
    <name evidence="7" type="ORF">BST63_01050</name>
</gene>
<evidence type="ECO:0000313" key="7">
    <source>
        <dbReference type="EMBL" id="OSJ35975.1"/>
    </source>
</evidence>
<name>A0ABX3XB59_9BRAD</name>
<proteinExistence type="inferred from homology"/>
<dbReference type="EMBL" id="NAFK01000097">
    <property type="protein sequence ID" value="OSJ35975.1"/>
    <property type="molecule type" value="Genomic_DNA"/>
</dbReference>
<keyword evidence="4" id="KW-0274">FAD</keyword>
<dbReference type="PANTHER" id="PTHR42784:SF1">
    <property type="entry name" value="PYRANOSE 2-OXIDASE"/>
    <property type="match status" value="1"/>
</dbReference>
<accession>A0ABX3XB59</accession>
<dbReference type="InterPro" id="IPR003953">
    <property type="entry name" value="FAD-dep_OxRdtase_2_FAD-bd"/>
</dbReference>
<dbReference type="Proteomes" id="UP000193884">
    <property type="component" value="Unassembled WGS sequence"/>
</dbReference>
<sequence>MRIGPALDAVLRTTTIYDLRAAGAQDAIVVGAGAAGGLAALLLAEAGLRVLVLDAGWRQSAQRSWVRRATATITRTLADPATLRLLPPKAVPLGKIALRSVGLLRQPIQSRCSVWGRMPEAFVDDRDCPYATPPDQPFVWIRARTLGGRVGLPGHGRQYYRLSSSDLAPRDGLSAPWPLEPGELDPWYSMVERRLKLAGAMDDVPWQPDSHLSRELEPSLNQFAVMAAIGARWPHSRPMLTRFAAPLDALEGAALTGRLRCREGAVVRQIDVDRSGRVRGVVWFDQQSGTDVRACAPLVFLCASALESTRILSLSRSSKAVQGLGAQSDALGRYLMDHIVVTGLLLKHI</sequence>
<dbReference type="PANTHER" id="PTHR42784">
    <property type="entry name" value="PYRANOSE 2-OXIDASE"/>
    <property type="match status" value="1"/>
</dbReference>
<keyword evidence="5" id="KW-0560">Oxidoreductase</keyword>
<comment type="caution">
    <text evidence="7">The sequence shown here is derived from an EMBL/GenBank/DDBJ whole genome shotgun (WGS) entry which is preliminary data.</text>
</comment>
<dbReference type="Pfam" id="PF00890">
    <property type="entry name" value="FAD_binding_2"/>
    <property type="match status" value="1"/>
</dbReference>
<protein>
    <recommendedName>
        <fullName evidence="6">FAD-dependent oxidoreductase 2 FAD-binding domain-containing protein</fullName>
    </recommendedName>
</protein>
<dbReference type="SUPFAM" id="SSF51905">
    <property type="entry name" value="FAD/NAD(P)-binding domain"/>
    <property type="match status" value="1"/>
</dbReference>
<comment type="cofactor">
    <cofactor evidence="1">
        <name>FAD</name>
        <dbReference type="ChEBI" id="CHEBI:57692"/>
    </cofactor>
</comment>
<keyword evidence="8" id="KW-1185">Reference proteome</keyword>
<evidence type="ECO:0000256" key="4">
    <source>
        <dbReference type="ARBA" id="ARBA00022827"/>
    </source>
</evidence>
<evidence type="ECO:0000259" key="6">
    <source>
        <dbReference type="Pfam" id="PF00890"/>
    </source>
</evidence>
<evidence type="ECO:0000256" key="2">
    <source>
        <dbReference type="ARBA" id="ARBA00010790"/>
    </source>
</evidence>
<dbReference type="InterPro" id="IPR051473">
    <property type="entry name" value="P2Ox-like"/>
</dbReference>
<keyword evidence="3" id="KW-0285">Flavoprotein</keyword>
<evidence type="ECO:0000256" key="3">
    <source>
        <dbReference type="ARBA" id="ARBA00022630"/>
    </source>
</evidence>
<feature type="domain" description="FAD-dependent oxidoreductase 2 FAD-binding" evidence="6">
    <location>
        <begin position="26"/>
        <end position="59"/>
    </location>
</feature>
<organism evidence="7 8">
    <name type="scientific">Bradyrhizobium canariense</name>
    <dbReference type="NCBI Taxonomy" id="255045"/>
    <lineage>
        <taxon>Bacteria</taxon>
        <taxon>Pseudomonadati</taxon>
        <taxon>Pseudomonadota</taxon>
        <taxon>Alphaproteobacteria</taxon>
        <taxon>Hyphomicrobiales</taxon>
        <taxon>Nitrobacteraceae</taxon>
        <taxon>Bradyrhizobium</taxon>
    </lineage>
</organism>
<evidence type="ECO:0000256" key="5">
    <source>
        <dbReference type="ARBA" id="ARBA00023002"/>
    </source>
</evidence>
<evidence type="ECO:0000313" key="8">
    <source>
        <dbReference type="Proteomes" id="UP000193884"/>
    </source>
</evidence>
<comment type="similarity">
    <text evidence="2">Belongs to the GMC oxidoreductase family.</text>
</comment>
<dbReference type="InterPro" id="IPR036188">
    <property type="entry name" value="FAD/NAD-bd_sf"/>
</dbReference>
<dbReference type="Gene3D" id="3.50.50.60">
    <property type="entry name" value="FAD/NAD(P)-binding domain"/>
    <property type="match status" value="1"/>
</dbReference>
<reference evidence="7 8" key="1">
    <citation type="submission" date="2017-03" db="EMBL/GenBank/DDBJ databases">
        <title>Whole genome sequences of fourteen strains of Bradyrhizobium canariense and one strain of Bradyrhizobium japonicum isolated from Lupinus (Papilionoideae: Genisteae) species in Algeria.</title>
        <authorList>
            <person name="Crovadore J."/>
            <person name="Chekireb D."/>
            <person name="Brachmann A."/>
            <person name="Chablais R."/>
            <person name="Cochard B."/>
            <person name="Lefort F."/>
        </authorList>
    </citation>
    <scope>NUCLEOTIDE SEQUENCE [LARGE SCALE GENOMIC DNA]</scope>
    <source>
        <strain evidence="7 8">UBMAN05</strain>
    </source>
</reference>
<dbReference type="RefSeq" id="WP_085383175.1">
    <property type="nucleotide sequence ID" value="NZ_NAFK01000097.1"/>
</dbReference>